<protein>
    <recommendedName>
        <fullName evidence="1">Metalloprotease StcE beta-sandwich domain-containing protein</fullName>
    </recommendedName>
</protein>
<geneLocation type="plasmid" evidence="2">
    <name>Drgb3</name>
</geneLocation>
<feature type="domain" description="Metalloprotease StcE beta-sandwich" evidence="1">
    <location>
        <begin position="118"/>
        <end position="190"/>
    </location>
</feature>
<dbReference type="Gene3D" id="2.60.120.1230">
    <property type="match status" value="4"/>
</dbReference>
<reference evidence="2" key="2">
    <citation type="submission" date="2015-07" db="EMBL/GenBank/DDBJ databases">
        <authorList>
            <person name="Welte C."/>
            <person name="de Graaf R."/>
            <person name="van den Bosch T.J.M."/>
            <person name="Op den Camp H."/>
            <person name="van Dam N."/>
            <person name="Jetten M."/>
        </authorList>
    </citation>
    <scope>NUCLEOTIDE SEQUENCE</scope>
    <source>
        <plasmid evidence="2">Drgb3</plasmid>
    </source>
</reference>
<evidence type="ECO:0000259" key="1">
    <source>
        <dbReference type="Pfam" id="PF20944"/>
    </source>
</evidence>
<feature type="domain" description="Metalloprotease StcE beta-sandwich" evidence="1">
    <location>
        <begin position="211"/>
        <end position="282"/>
    </location>
</feature>
<evidence type="ECO:0000313" key="2">
    <source>
        <dbReference type="EMBL" id="ALG88705.1"/>
    </source>
</evidence>
<dbReference type="RefSeq" id="WP_161741349.1">
    <property type="nucleotide sequence ID" value="NZ_KT351734.1"/>
</dbReference>
<dbReference type="Gene3D" id="3.40.390.10">
    <property type="entry name" value="Collagenase (Catalytic Domain)"/>
    <property type="match status" value="1"/>
</dbReference>
<dbReference type="Pfam" id="PF20944">
    <property type="entry name" value="StcE_b-sandwich"/>
    <property type="match status" value="4"/>
</dbReference>
<keyword evidence="2" id="KW-0614">Plasmid</keyword>
<dbReference type="Pfam" id="PF13688">
    <property type="entry name" value="Reprolysin_5"/>
    <property type="match status" value="1"/>
</dbReference>
<dbReference type="GO" id="GO:0008237">
    <property type="term" value="F:metallopeptidase activity"/>
    <property type="evidence" value="ECO:0007669"/>
    <property type="project" value="InterPro"/>
</dbReference>
<feature type="domain" description="Metalloprotease StcE beta-sandwich" evidence="1">
    <location>
        <begin position="308"/>
        <end position="370"/>
    </location>
</feature>
<accession>A0A0N9N0A4</accession>
<dbReference type="InterPro" id="IPR024079">
    <property type="entry name" value="MetalloPept_cat_dom_sf"/>
</dbReference>
<dbReference type="SUPFAM" id="SSF55486">
    <property type="entry name" value="Metalloproteases ('zincins'), catalytic domain"/>
    <property type="match status" value="1"/>
</dbReference>
<dbReference type="EMBL" id="KT351734">
    <property type="protein sequence ID" value="ALG88705.1"/>
    <property type="molecule type" value="Genomic_DNA"/>
</dbReference>
<dbReference type="InterPro" id="IPR048990">
    <property type="entry name" value="StcE_b-sandwich"/>
</dbReference>
<proteinExistence type="predicted"/>
<feature type="domain" description="Metalloprotease StcE beta-sandwich" evidence="1">
    <location>
        <begin position="24"/>
        <end position="93"/>
    </location>
</feature>
<sequence length="571" mass="62825">MENILITTPNQLGSGNLPSGYDEVVFTLSDGNWTKNIVLPTQPTDKSKVVIRSSAGYTAQLDVTNVDVPLSSLPIKSGCEYKLQYTLSINAWLISGTDVSYLTPNEVGVIIPENTDSITFYSMENGNWAPQVTLPVKAKDGAFIIIRSRATYSSKVSNDNMLYASTTQVITGDEYVFKYLSGFNGWVVDSAPNRMLNAGDIKLQVPTPTSQNTTVYFSNANWIEKIKLPETAGDRDKISLKSAATFTATIDSSNVNLPGVMKLHTGEQYDFFYIAENKKWQLMVHPNTVYQAKDIPGGNVPELTRPRTFINVSNGNFQSVLTLPSNQKEGTRIVVQSSAEWGFTVLANNMSYSIANGEIVAFKVDENHIWNKETITIDLLLVYSDKAAARLGESVMRNRLIEAFNLTNDALENSGANFRYRMRGLNKITAKDSWKTLGDPLSDLRSDPTVQGWRDSLKADGVYYEGTEDGCGLAWVKASSFNMVATGSINCGTTVMRHELGHNMGLQHAGESSSYNQGYGLLGTIMGGNALPYYATPYRYTLDYGIPMGVPDKIDAVRAMNEFSSTVAAYR</sequence>
<reference evidence="2" key="1">
    <citation type="journal article" date="2015" name="Environ. Microbiol.">
        <title>Plasmids from the gut microbiome of cabbage root fly larvae encode SaxA that catalyses the conversion of the plant toxin 2-phenylethyl isothiocyanate.</title>
        <authorList>
            <person name="Welte C.U."/>
            <person name="de Graaf R.M."/>
            <person name="van den Bosch T.J."/>
            <person name="Op den Camp H.J."/>
            <person name="van Dam N.M."/>
            <person name="Jetten M.S."/>
        </authorList>
    </citation>
    <scope>NUCLEOTIDE SEQUENCE</scope>
    <source>
        <plasmid evidence="2">Drgb3</plasmid>
    </source>
</reference>
<dbReference type="AlphaFoldDB" id="A0A0N9N0A4"/>
<organism evidence="2">
    <name type="scientific">Pectobacterium carotovorum</name>
    <name type="common">Erwinia carotovora</name>
    <dbReference type="NCBI Taxonomy" id="554"/>
    <lineage>
        <taxon>Bacteria</taxon>
        <taxon>Pseudomonadati</taxon>
        <taxon>Pseudomonadota</taxon>
        <taxon>Gammaproteobacteria</taxon>
        <taxon>Enterobacterales</taxon>
        <taxon>Pectobacteriaceae</taxon>
        <taxon>Pectobacterium</taxon>
    </lineage>
</organism>
<name>A0A0N9N0A4_PECCA</name>